<dbReference type="Pfam" id="PF19266">
    <property type="entry name" value="CIS_tube"/>
    <property type="match status" value="1"/>
</dbReference>
<evidence type="ECO:0000259" key="1">
    <source>
        <dbReference type="PROSITE" id="PS51782"/>
    </source>
</evidence>
<keyword evidence="3" id="KW-1185">Reference proteome</keyword>
<reference evidence="2 3" key="1">
    <citation type="submission" date="2019-12" db="EMBL/GenBank/DDBJ databases">
        <title>Paenibacillus sp. nov. sp. isolated from soil.</title>
        <authorList>
            <person name="Kim J."/>
            <person name="Jeong S.E."/>
            <person name="Jung H.S."/>
            <person name="Jeon C.O."/>
        </authorList>
    </citation>
    <scope>NUCLEOTIDE SEQUENCE [LARGE SCALE GENOMIC DNA]</scope>
    <source>
        <strain evidence="2 3">5J-6</strain>
    </source>
</reference>
<dbReference type="InterPro" id="IPR018392">
    <property type="entry name" value="LysM"/>
</dbReference>
<evidence type="ECO:0000313" key="2">
    <source>
        <dbReference type="EMBL" id="MZQ83961.1"/>
    </source>
</evidence>
<feature type="domain" description="LysM" evidence="1">
    <location>
        <begin position="165"/>
        <end position="212"/>
    </location>
</feature>
<name>A0A6L8V312_9BACL</name>
<dbReference type="EMBL" id="WTUZ01000020">
    <property type="protein sequence ID" value="MZQ83961.1"/>
    <property type="molecule type" value="Genomic_DNA"/>
</dbReference>
<comment type="caution">
    <text evidence="2">The sequence shown here is derived from an EMBL/GenBank/DDBJ whole genome shotgun (WGS) entry which is preliminary data.</text>
</comment>
<accession>A0A6L8V312</accession>
<dbReference type="AlphaFoldDB" id="A0A6L8V312"/>
<sequence>MKRKGLTPVALKKAMIIVDKGNSKENVQVLFNPGEYTLDTTNSYSWNTVPGLSMPIGQFVSGGTTTLSMDFYFDTYEKGTDVREYTKKISGLLDVEKELHAPPICRFVWGSLDFKGVVEKVNQQFTMFLDTGVPVRAKLKVTFRSWHTKKEQLQTIPRHSADRTKQKMLKQGEQLWMIAAHEYEDPSLWREIAKANQIDNPLKVVTGRRIAVPRLD</sequence>
<evidence type="ECO:0000313" key="3">
    <source>
        <dbReference type="Proteomes" id="UP000481087"/>
    </source>
</evidence>
<dbReference type="InterPro" id="IPR045361">
    <property type="entry name" value="CIS_tube_prot_N"/>
</dbReference>
<dbReference type="Gene3D" id="3.10.350.10">
    <property type="entry name" value="LysM domain"/>
    <property type="match status" value="1"/>
</dbReference>
<dbReference type="PROSITE" id="PS51782">
    <property type="entry name" value="LYSM"/>
    <property type="match status" value="1"/>
</dbReference>
<dbReference type="Proteomes" id="UP000481087">
    <property type="component" value="Unassembled WGS sequence"/>
</dbReference>
<gene>
    <name evidence="2" type="ORF">GQF01_17755</name>
</gene>
<organism evidence="2 3">
    <name type="scientific">Paenibacillus silvestris</name>
    <dbReference type="NCBI Taxonomy" id="2606219"/>
    <lineage>
        <taxon>Bacteria</taxon>
        <taxon>Bacillati</taxon>
        <taxon>Bacillota</taxon>
        <taxon>Bacilli</taxon>
        <taxon>Bacillales</taxon>
        <taxon>Paenibacillaceae</taxon>
        <taxon>Paenibacillus</taxon>
    </lineage>
</organism>
<protein>
    <submittedName>
        <fullName evidence="2">Peptidoglycan-binding protein</fullName>
    </submittedName>
</protein>
<dbReference type="InterPro" id="IPR036779">
    <property type="entry name" value="LysM_dom_sf"/>
</dbReference>
<proteinExistence type="predicted"/>